<evidence type="ECO:0000313" key="1">
    <source>
        <dbReference type="EMBL" id="ATA68301.1"/>
    </source>
</evidence>
<dbReference type="Gene3D" id="3.90.840.10">
    <property type="entry name" value="Thiol-activated cytolysin superfamily/Thiol-activated cytolysin, alpha-beta domain"/>
    <property type="match status" value="1"/>
</dbReference>
<sequence>MKTKFLNLLFATMLVAVSCGDKEDDSPKTIEQLKSVAYKEEAPKVITSKKTGNIVVDPTTGKNQYEYLTTVQEQYAITPLSVVADNMSDVIFPGSILRGDSFMNGKYDPLVLRNEFTPVTLSISLRGDIKVSETTKPVLSQVRQVMNDLITRQAGANRINFEYVPSVFSYESNKVTTEEHFRSSLKIHTSANILKGIIKSSFDYQKDGSNSLTKNYVMVAFRQHIYSASIDPKHYSTWIKGDVDVKDMGEYEPLYIGSVDYGRVGYIFIETTKSAEEVRKMIKASLEVAVGYVDANANANYVNEFKRLFQEDKVKVKISGGPVELGNKVNSYGSFEKFVQMPNSENITKTSVPISYKVRRLKDNTEVQVIDTYTHNVVEMKDN</sequence>
<name>A0A250E634_9FLAO</name>
<dbReference type="GeneID" id="96781433"/>
<dbReference type="KEGG" id="ccyn:CGC48_06450"/>
<dbReference type="SUPFAM" id="SSF56978">
    <property type="entry name" value="Perfringolysin"/>
    <property type="match status" value="1"/>
</dbReference>
<organism evidence="1 2">
    <name type="scientific">Capnocytophaga cynodegmi</name>
    <dbReference type="NCBI Taxonomy" id="28189"/>
    <lineage>
        <taxon>Bacteria</taxon>
        <taxon>Pseudomonadati</taxon>
        <taxon>Bacteroidota</taxon>
        <taxon>Flavobacteriia</taxon>
        <taxon>Flavobacteriales</taxon>
        <taxon>Flavobacteriaceae</taxon>
        <taxon>Capnocytophaga</taxon>
    </lineage>
</organism>
<dbReference type="Gene3D" id="3.40.30.40">
    <property type="entry name" value="Perfringolysin"/>
    <property type="match status" value="1"/>
</dbReference>
<dbReference type="PROSITE" id="PS51257">
    <property type="entry name" value="PROKAR_LIPOPROTEIN"/>
    <property type="match status" value="1"/>
</dbReference>
<evidence type="ECO:0000313" key="2">
    <source>
        <dbReference type="Proteomes" id="UP000242855"/>
    </source>
</evidence>
<protein>
    <recommendedName>
        <fullName evidence="3">Flavomodulin</fullName>
    </recommendedName>
</protein>
<dbReference type="InterPro" id="IPR001869">
    <property type="entry name" value="Thiol_cytolysin"/>
</dbReference>
<dbReference type="InterPro" id="IPR036359">
    <property type="entry name" value="Thiol_cytolysin_sf"/>
</dbReference>
<gene>
    <name evidence="1" type="ORF">CGC48_06450</name>
</gene>
<proteinExistence type="predicted"/>
<dbReference type="InterPro" id="IPR036363">
    <property type="entry name" value="Thiol_cytolysin_ab_sf"/>
</dbReference>
<dbReference type="Pfam" id="PF01289">
    <property type="entry name" value="Thiol_cytolysin"/>
    <property type="match status" value="1"/>
</dbReference>
<accession>A0A250E634</accession>
<evidence type="ECO:0008006" key="3">
    <source>
        <dbReference type="Google" id="ProtNLM"/>
    </source>
</evidence>
<dbReference type="RefSeq" id="WP_098028922.1">
    <property type="nucleotide sequence ID" value="NZ_CP022378.1"/>
</dbReference>
<dbReference type="EMBL" id="CP022378">
    <property type="protein sequence ID" value="ATA68301.1"/>
    <property type="molecule type" value="Genomic_DNA"/>
</dbReference>
<dbReference type="GO" id="GO:0015485">
    <property type="term" value="F:cholesterol binding"/>
    <property type="evidence" value="ECO:0007669"/>
    <property type="project" value="InterPro"/>
</dbReference>
<reference evidence="1 2" key="1">
    <citation type="journal article" date="2017" name="Genome Announc.">
        <title>Twelve Complete Reference Genomes of Clinical Isolates in the Capnocytophaga Genus.</title>
        <authorList>
            <person name="Villarma A."/>
            <person name="Gulvik C.A."/>
            <person name="Rowe L.A."/>
            <person name="Sheth M."/>
            <person name="Juieng P."/>
            <person name="Nicholson A.C."/>
            <person name="Loparev V.N."/>
            <person name="McQuiston J.R."/>
        </authorList>
    </citation>
    <scope>NUCLEOTIDE SEQUENCE [LARGE SCALE GENOMIC DNA]</scope>
    <source>
        <strain evidence="1 2">G7591</strain>
    </source>
</reference>
<dbReference type="Proteomes" id="UP000242855">
    <property type="component" value="Chromosome"/>
</dbReference>
<dbReference type="PRINTS" id="PR01400">
    <property type="entry name" value="TACYTOLYSIN"/>
</dbReference>
<dbReference type="AlphaFoldDB" id="A0A250E634"/>